<accession>A0A1H7HE65</accession>
<feature type="domain" description="Nudix hydrolase" evidence="7">
    <location>
        <begin position="53"/>
        <end position="182"/>
    </location>
</feature>
<dbReference type="GO" id="GO:0010945">
    <property type="term" value="F:coenzyme A diphosphatase activity"/>
    <property type="evidence" value="ECO:0007669"/>
    <property type="project" value="InterPro"/>
</dbReference>
<organism evidence="8 9">
    <name type="scientific">Sphingomonas palmae</name>
    <dbReference type="NCBI Taxonomy" id="1855283"/>
    <lineage>
        <taxon>Bacteria</taxon>
        <taxon>Pseudomonadati</taxon>
        <taxon>Pseudomonadota</taxon>
        <taxon>Alphaproteobacteria</taxon>
        <taxon>Sphingomonadales</taxon>
        <taxon>Sphingomonadaceae</taxon>
        <taxon>Sphingomonas</taxon>
    </lineage>
</organism>
<evidence type="ECO:0000256" key="4">
    <source>
        <dbReference type="ARBA" id="ARBA00022801"/>
    </source>
</evidence>
<dbReference type="Proteomes" id="UP000199214">
    <property type="component" value="Unassembled WGS sequence"/>
</dbReference>
<protein>
    <submittedName>
        <fullName evidence="8">ADP-ribose pyrophosphatase YjhB, NUDIX family</fullName>
    </submittedName>
</protein>
<dbReference type="Pfam" id="PF00293">
    <property type="entry name" value="NUDIX"/>
    <property type="match status" value="1"/>
</dbReference>
<keyword evidence="4" id="KW-0378">Hydrolase</keyword>
<reference evidence="9" key="1">
    <citation type="submission" date="2016-10" db="EMBL/GenBank/DDBJ databases">
        <authorList>
            <person name="Varghese N."/>
            <person name="Submissions S."/>
        </authorList>
    </citation>
    <scope>NUCLEOTIDE SEQUENCE [LARGE SCALE GENOMIC DNA]</scope>
    <source>
        <strain evidence="9">JS21-1</strain>
    </source>
</reference>
<dbReference type="GO" id="GO:0046872">
    <property type="term" value="F:metal ion binding"/>
    <property type="evidence" value="ECO:0007669"/>
    <property type="project" value="UniProtKB-KW"/>
</dbReference>
<proteinExistence type="predicted"/>
<dbReference type="STRING" id="1855283.SAMN05216382_0498"/>
<comment type="cofactor">
    <cofactor evidence="1">
        <name>Mn(2+)</name>
        <dbReference type="ChEBI" id="CHEBI:29035"/>
    </cofactor>
</comment>
<dbReference type="CDD" id="cd03426">
    <property type="entry name" value="NUDIX_CoAse_Nudt7"/>
    <property type="match status" value="1"/>
</dbReference>
<evidence type="ECO:0000256" key="6">
    <source>
        <dbReference type="ARBA" id="ARBA00023211"/>
    </source>
</evidence>
<evidence type="ECO:0000259" key="7">
    <source>
        <dbReference type="PROSITE" id="PS51462"/>
    </source>
</evidence>
<gene>
    <name evidence="8" type="ORF">SAMN05216382_0498</name>
</gene>
<keyword evidence="6" id="KW-0464">Manganese</keyword>
<dbReference type="InterPro" id="IPR045121">
    <property type="entry name" value="CoAse"/>
</dbReference>
<dbReference type="SUPFAM" id="SSF55811">
    <property type="entry name" value="Nudix"/>
    <property type="match status" value="1"/>
</dbReference>
<evidence type="ECO:0000256" key="5">
    <source>
        <dbReference type="ARBA" id="ARBA00022842"/>
    </source>
</evidence>
<dbReference type="PANTHER" id="PTHR12992">
    <property type="entry name" value="NUDIX HYDROLASE"/>
    <property type="match status" value="1"/>
</dbReference>
<dbReference type="PROSITE" id="PS51462">
    <property type="entry name" value="NUDIX"/>
    <property type="match status" value="1"/>
</dbReference>
<keyword evidence="9" id="KW-1185">Reference proteome</keyword>
<dbReference type="AlphaFoldDB" id="A0A1H7HE65"/>
<keyword evidence="5" id="KW-0460">Magnesium</keyword>
<dbReference type="NCBIfam" id="NF007980">
    <property type="entry name" value="PRK10707.1"/>
    <property type="match status" value="1"/>
</dbReference>
<dbReference type="InterPro" id="IPR000086">
    <property type="entry name" value="NUDIX_hydrolase_dom"/>
</dbReference>
<comment type="cofactor">
    <cofactor evidence="2">
        <name>Mg(2+)</name>
        <dbReference type="ChEBI" id="CHEBI:18420"/>
    </cofactor>
</comment>
<dbReference type="Gene3D" id="3.90.79.10">
    <property type="entry name" value="Nucleoside Triphosphate Pyrophosphohydrolase"/>
    <property type="match status" value="1"/>
</dbReference>
<dbReference type="OrthoDB" id="9802805at2"/>
<dbReference type="PANTHER" id="PTHR12992:SF11">
    <property type="entry name" value="MITOCHONDRIAL COENZYME A DIPHOSPHATASE NUDT8"/>
    <property type="match status" value="1"/>
</dbReference>
<evidence type="ECO:0000313" key="8">
    <source>
        <dbReference type="EMBL" id="SEK48623.1"/>
    </source>
</evidence>
<evidence type="ECO:0000256" key="3">
    <source>
        <dbReference type="ARBA" id="ARBA00022723"/>
    </source>
</evidence>
<evidence type="ECO:0000256" key="2">
    <source>
        <dbReference type="ARBA" id="ARBA00001946"/>
    </source>
</evidence>
<keyword evidence="3" id="KW-0479">Metal-binding</keyword>
<dbReference type="InterPro" id="IPR015797">
    <property type="entry name" value="NUDIX_hydrolase-like_dom_sf"/>
</dbReference>
<sequence length="215" mass="23506">MARSSRSRPLNSKVSSAPVLPSLATRLAKALVSSHTVELLSGDRDDLPAHNMLTAAAVLIAVTDRAQPGVILTQRTETLRKHAGQVAFPGGRLDPGEDAITAALREAEEEVALPRSAVSVIGPTDLYRTGTGYSITPVVGVVAPDLPLHPNEGEVASVFEVPLRFLLDPSNHRQRTVEWQGEQRTYWEMTWEDRRIWGATAGMIVNLMQRLRWTG</sequence>
<dbReference type="EMBL" id="FNZZ01000001">
    <property type="protein sequence ID" value="SEK48623.1"/>
    <property type="molecule type" value="Genomic_DNA"/>
</dbReference>
<evidence type="ECO:0000313" key="9">
    <source>
        <dbReference type="Proteomes" id="UP000199214"/>
    </source>
</evidence>
<evidence type="ECO:0000256" key="1">
    <source>
        <dbReference type="ARBA" id="ARBA00001936"/>
    </source>
</evidence>
<name>A0A1H7HE65_9SPHN</name>